<keyword evidence="6" id="KW-1185">Reference proteome</keyword>
<dbReference type="PANTHER" id="PTHR33164">
    <property type="entry name" value="TRANSCRIPTIONAL REGULATOR, MARR FAMILY"/>
    <property type="match status" value="1"/>
</dbReference>
<dbReference type="PROSITE" id="PS50995">
    <property type="entry name" value="HTH_MARR_2"/>
    <property type="match status" value="1"/>
</dbReference>
<proteinExistence type="predicted"/>
<accession>A0A8J3TFQ8</accession>
<feature type="domain" description="HTH marR-type" evidence="4">
    <location>
        <begin position="6"/>
        <end position="139"/>
    </location>
</feature>
<dbReference type="EMBL" id="BOON01000040">
    <property type="protein sequence ID" value="GII24686.1"/>
    <property type="molecule type" value="Genomic_DNA"/>
</dbReference>
<dbReference type="PANTHER" id="PTHR33164:SF57">
    <property type="entry name" value="MARR-FAMILY TRANSCRIPTIONAL REGULATOR"/>
    <property type="match status" value="1"/>
</dbReference>
<evidence type="ECO:0000256" key="1">
    <source>
        <dbReference type="ARBA" id="ARBA00023015"/>
    </source>
</evidence>
<evidence type="ECO:0000313" key="6">
    <source>
        <dbReference type="Proteomes" id="UP000599074"/>
    </source>
</evidence>
<dbReference type="GO" id="GO:0006950">
    <property type="term" value="P:response to stress"/>
    <property type="evidence" value="ECO:0007669"/>
    <property type="project" value="TreeGrafter"/>
</dbReference>
<evidence type="ECO:0000313" key="5">
    <source>
        <dbReference type="EMBL" id="GII24686.1"/>
    </source>
</evidence>
<name>A0A8J3TFQ8_9ACTN</name>
<dbReference type="AlphaFoldDB" id="A0A8J3TFQ8"/>
<dbReference type="PRINTS" id="PR00598">
    <property type="entry name" value="HTHMARR"/>
</dbReference>
<dbReference type="Proteomes" id="UP000599074">
    <property type="component" value="Unassembled WGS sequence"/>
</dbReference>
<dbReference type="InterPro" id="IPR023187">
    <property type="entry name" value="Tscrpt_reg_MarR-type_CS"/>
</dbReference>
<dbReference type="CDD" id="cd00090">
    <property type="entry name" value="HTH_ARSR"/>
    <property type="match status" value="1"/>
</dbReference>
<organism evidence="5 6">
    <name type="scientific">Planosporangium mesophilum</name>
    <dbReference type="NCBI Taxonomy" id="689768"/>
    <lineage>
        <taxon>Bacteria</taxon>
        <taxon>Bacillati</taxon>
        <taxon>Actinomycetota</taxon>
        <taxon>Actinomycetes</taxon>
        <taxon>Micromonosporales</taxon>
        <taxon>Micromonosporaceae</taxon>
        <taxon>Planosporangium</taxon>
    </lineage>
</organism>
<dbReference type="InterPro" id="IPR011991">
    <property type="entry name" value="ArsR-like_HTH"/>
</dbReference>
<dbReference type="InterPro" id="IPR039422">
    <property type="entry name" value="MarR/SlyA-like"/>
</dbReference>
<sequence>MDPAEAVRLHDLLMDLIRAAGLLQPDEAFAGHPVSLSQGFALHELDADTPLSQRELAERLRLDKSSVSRLAAEMERKGLLVRERDPNNQRQYRLRLTDKGRAIHVQMRTTFHKQYECWVTAMTQHERAALLEGLPALVRVIRQHVD</sequence>
<protein>
    <recommendedName>
        <fullName evidence="4">HTH marR-type domain-containing protein</fullName>
    </recommendedName>
</protein>
<evidence type="ECO:0000256" key="3">
    <source>
        <dbReference type="ARBA" id="ARBA00023163"/>
    </source>
</evidence>
<dbReference type="InterPro" id="IPR036388">
    <property type="entry name" value="WH-like_DNA-bd_sf"/>
</dbReference>
<keyword evidence="1" id="KW-0805">Transcription regulation</keyword>
<dbReference type="GO" id="GO:0003700">
    <property type="term" value="F:DNA-binding transcription factor activity"/>
    <property type="evidence" value="ECO:0007669"/>
    <property type="project" value="InterPro"/>
</dbReference>
<dbReference type="GO" id="GO:0003677">
    <property type="term" value="F:DNA binding"/>
    <property type="evidence" value="ECO:0007669"/>
    <property type="project" value="UniProtKB-KW"/>
</dbReference>
<gene>
    <name evidence="5" type="ORF">Pme01_42830</name>
</gene>
<dbReference type="Pfam" id="PF12802">
    <property type="entry name" value="MarR_2"/>
    <property type="match status" value="1"/>
</dbReference>
<dbReference type="Gene3D" id="1.10.10.10">
    <property type="entry name" value="Winged helix-like DNA-binding domain superfamily/Winged helix DNA-binding domain"/>
    <property type="match status" value="1"/>
</dbReference>
<dbReference type="PROSITE" id="PS01117">
    <property type="entry name" value="HTH_MARR_1"/>
    <property type="match status" value="1"/>
</dbReference>
<dbReference type="SUPFAM" id="SSF46785">
    <property type="entry name" value="Winged helix' DNA-binding domain"/>
    <property type="match status" value="1"/>
</dbReference>
<reference evidence="5" key="1">
    <citation type="submission" date="2021-01" db="EMBL/GenBank/DDBJ databases">
        <title>Whole genome shotgun sequence of Planosporangium mesophilum NBRC 109066.</title>
        <authorList>
            <person name="Komaki H."/>
            <person name="Tamura T."/>
        </authorList>
    </citation>
    <scope>NUCLEOTIDE SEQUENCE</scope>
    <source>
        <strain evidence="5">NBRC 109066</strain>
    </source>
</reference>
<evidence type="ECO:0000256" key="2">
    <source>
        <dbReference type="ARBA" id="ARBA00023125"/>
    </source>
</evidence>
<comment type="caution">
    <text evidence="5">The sequence shown here is derived from an EMBL/GenBank/DDBJ whole genome shotgun (WGS) entry which is preliminary data.</text>
</comment>
<dbReference type="InterPro" id="IPR000835">
    <property type="entry name" value="HTH_MarR-typ"/>
</dbReference>
<dbReference type="InterPro" id="IPR036390">
    <property type="entry name" value="WH_DNA-bd_sf"/>
</dbReference>
<keyword evidence="3" id="KW-0804">Transcription</keyword>
<keyword evidence="2" id="KW-0238">DNA-binding</keyword>
<evidence type="ECO:0000259" key="4">
    <source>
        <dbReference type="PROSITE" id="PS50995"/>
    </source>
</evidence>
<dbReference type="SMART" id="SM00347">
    <property type="entry name" value="HTH_MARR"/>
    <property type="match status" value="1"/>
</dbReference>